<sequence length="214" mass="23386">MVDIAPSLLSANFADLKSELKSIEEAGCSILHYDVMDGHFVPNISFGADILANVHQACKMELDVHLMISDPLFYVDRFIKAGASYISFHIEAMESIEKTRELIKKIKDAGVKASLAINPGTSYEAVLPFLDDIDMILVMSVQPGFGGQKFNPVAIKKIAALSKLKEEKHFIIEVDGGINATTIQDVRKAGCDLFVAGSAVFNQQDRKKAVEALL</sequence>
<feature type="binding site" evidence="10 13">
    <location>
        <position position="175"/>
    </location>
    <ligand>
        <name>a divalent metal cation</name>
        <dbReference type="ChEBI" id="CHEBI:60240"/>
    </ligand>
</feature>
<dbReference type="InterPro" id="IPR000056">
    <property type="entry name" value="Ribul_P_3_epim-like"/>
</dbReference>
<organism evidence="15 16">
    <name type="scientific">Sharpea azabuensis</name>
    <dbReference type="NCBI Taxonomy" id="322505"/>
    <lineage>
        <taxon>Bacteria</taxon>
        <taxon>Bacillati</taxon>
        <taxon>Bacillota</taxon>
        <taxon>Erysipelotrichia</taxon>
        <taxon>Erysipelotrichales</taxon>
        <taxon>Coprobacillaceae</taxon>
        <taxon>Sharpea</taxon>
    </lineage>
</organism>
<feature type="binding site" evidence="14">
    <location>
        <position position="177"/>
    </location>
    <ligand>
        <name>substrate</name>
    </ligand>
</feature>
<accession>A0A1H6WGI8</accession>
<dbReference type="GO" id="GO:0005737">
    <property type="term" value="C:cytoplasm"/>
    <property type="evidence" value="ECO:0007669"/>
    <property type="project" value="UniProtKB-ARBA"/>
</dbReference>
<dbReference type="InterPro" id="IPR011060">
    <property type="entry name" value="RibuloseP-bd_barrel"/>
</dbReference>
<dbReference type="OrthoDB" id="1645589at2"/>
<dbReference type="NCBIfam" id="NF004076">
    <property type="entry name" value="PRK05581.1-4"/>
    <property type="match status" value="1"/>
</dbReference>
<dbReference type="InterPro" id="IPR013785">
    <property type="entry name" value="Aldolase_TIM"/>
</dbReference>
<evidence type="ECO:0000256" key="1">
    <source>
        <dbReference type="ARBA" id="ARBA00001782"/>
    </source>
</evidence>
<keyword evidence="13" id="KW-0464">Manganese</keyword>
<dbReference type="GO" id="GO:0006098">
    <property type="term" value="P:pentose-phosphate shunt"/>
    <property type="evidence" value="ECO:0007669"/>
    <property type="project" value="UniProtKB-UniRule"/>
</dbReference>
<evidence type="ECO:0000256" key="2">
    <source>
        <dbReference type="ARBA" id="ARBA00001936"/>
    </source>
</evidence>
<comment type="cofactor">
    <cofactor evidence="4">
        <name>Zn(2+)</name>
        <dbReference type="ChEBI" id="CHEBI:29105"/>
    </cofactor>
</comment>
<feature type="binding site" evidence="10 14">
    <location>
        <position position="7"/>
    </location>
    <ligand>
        <name>substrate</name>
    </ligand>
</feature>
<keyword evidence="13" id="KW-0170">Cobalt</keyword>
<name>A0A1H6WGI8_9FIRM</name>
<dbReference type="GeneID" id="54119926"/>
<dbReference type="PIRSF" id="PIRSF001461">
    <property type="entry name" value="RPE"/>
    <property type="match status" value="1"/>
</dbReference>
<comment type="cofactor">
    <cofactor evidence="2">
        <name>Mn(2+)</name>
        <dbReference type="ChEBI" id="CHEBI:29035"/>
    </cofactor>
</comment>
<protein>
    <recommendedName>
        <fullName evidence="7 10">Ribulose-phosphate 3-epimerase</fullName>
        <ecNumber evidence="7 10">5.1.3.1</ecNumber>
    </recommendedName>
</protein>
<comment type="cofactor">
    <cofactor evidence="3">
        <name>Co(2+)</name>
        <dbReference type="ChEBI" id="CHEBI:48828"/>
    </cofactor>
</comment>
<evidence type="ECO:0000256" key="3">
    <source>
        <dbReference type="ARBA" id="ARBA00001941"/>
    </source>
</evidence>
<feature type="active site" description="Proton donor" evidence="10 12">
    <location>
        <position position="175"/>
    </location>
</feature>
<reference evidence="16" key="1">
    <citation type="submission" date="2016-10" db="EMBL/GenBank/DDBJ databases">
        <authorList>
            <person name="Varghese N."/>
        </authorList>
    </citation>
    <scope>NUCLEOTIDE SEQUENCE [LARGE SCALE GENOMIC DNA]</scope>
    <source>
        <strain evidence="16">DSM 20406</strain>
    </source>
</reference>
<dbReference type="RefSeq" id="WP_033162525.1">
    <property type="nucleotide sequence ID" value="NZ_CACWHD010000021.1"/>
</dbReference>
<evidence type="ECO:0000256" key="14">
    <source>
        <dbReference type="PIRSR" id="PIRSR001461-3"/>
    </source>
</evidence>
<evidence type="ECO:0000256" key="6">
    <source>
        <dbReference type="ARBA" id="ARBA00009541"/>
    </source>
</evidence>
<dbReference type="PROSITE" id="PS01086">
    <property type="entry name" value="RIBUL_P_3_EPIMER_2"/>
    <property type="match status" value="1"/>
</dbReference>
<dbReference type="GO" id="GO:0004750">
    <property type="term" value="F:D-ribulose-phosphate 3-epimerase activity"/>
    <property type="evidence" value="ECO:0007669"/>
    <property type="project" value="UniProtKB-UniRule"/>
</dbReference>
<dbReference type="EMBL" id="FNYK01000058">
    <property type="protein sequence ID" value="SEJ11612.1"/>
    <property type="molecule type" value="Genomic_DNA"/>
</dbReference>
<dbReference type="PANTHER" id="PTHR11749">
    <property type="entry name" value="RIBULOSE-5-PHOSPHATE-3-EPIMERASE"/>
    <property type="match status" value="1"/>
</dbReference>
<dbReference type="HAMAP" id="MF_02227">
    <property type="entry name" value="RPE"/>
    <property type="match status" value="1"/>
</dbReference>
<dbReference type="PROSITE" id="PS01085">
    <property type="entry name" value="RIBUL_P_3_EPIMER_1"/>
    <property type="match status" value="1"/>
</dbReference>
<dbReference type="Pfam" id="PF00834">
    <property type="entry name" value="Ribul_P_3_epim"/>
    <property type="match status" value="1"/>
</dbReference>
<evidence type="ECO:0000313" key="16">
    <source>
        <dbReference type="Proteomes" id="UP000183028"/>
    </source>
</evidence>
<dbReference type="EC" id="5.1.3.1" evidence="7 10"/>
<keyword evidence="9 10" id="KW-0413">Isomerase</keyword>
<feature type="binding site" evidence="10 13">
    <location>
        <position position="34"/>
    </location>
    <ligand>
        <name>a divalent metal cation</name>
        <dbReference type="ChEBI" id="CHEBI:60240"/>
    </ligand>
</feature>
<evidence type="ECO:0000256" key="11">
    <source>
        <dbReference type="PIRNR" id="PIRNR001461"/>
    </source>
</evidence>
<feature type="binding site" evidence="10 13">
    <location>
        <position position="65"/>
    </location>
    <ligand>
        <name>a divalent metal cation</name>
        <dbReference type="ChEBI" id="CHEBI:60240"/>
    </ligand>
</feature>
<dbReference type="eggNOG" id="COG0036">
    <property type="taxonomic scope" value="Bacteria"/>
</dbReference>
<evidence type="ECO:0000256" key="7">
    <source>
        <dbReference type="ARBA" id="ARBA00013188"/>
    </source>
</evidence>
<dbReference type="CDD" id="cd00429">
    <property type="entry name" value="RPE"/>
    <property type="match status" value="1"/>
</dbReference>
<feature type="binding site" evidence="10 14">
    <location>
        <position position="65"/>
    </location>
    <ligand>
        <name>substrate</name>
    </ligand>
</feature>
<keyword evidence="13" id="KW-0862">Zinc</keyword>
<comment type="cofactor">
    <cofactor evidence="5">
        <name>Fe(2+)</name>
        <dbReference type="ChEBI" id="CHEBI:29033"/>
    </cofactor>
</comment>
<dbReference type="SUPFAM" id="SSF51366">
    <property type="entry name" value="Ribulose-phoshate binding barrel"/>
    <property type="match status" value="1"/>
</dbReference>
<dbReference type="Gene3D" id="3.20.20.70">
    <property type="entry name" value="Aldolase class I"/>
    <property type="match status" value="1"/>
</dbReference>
<evidence type="ECO:0000256" key="12">
    <source>
        <dbReference type="PIRSR" id="PIRSR001461-1"/>
    </source>
</evidence>
<comment type="function">
    <text evidence="10">Catalyzes the reversible epimerization of D-ribulose 5-phosphate to D-xylulose 5-phosphate.</text>
</comment>
<dbReference type="InterPro" id="IPR026019">
    <property type="entry name" value="Ribul_P_3_epim"/>
</dbReference>
<comment type="cofactor">
    <cofactor evidence="10 13">
        <name>a divalent metal cation</name>
        <dbReference type="ChEBI" id="CHEBI:60240"/>
    </cofactor>
    <text evidence="10 13">Binds 1 divalent metal cation per subunit.</text>
</comment>
<dbReference type="STRING" id="322505.SAMN04487836_10136"/>
<evidence type="ECO:0000256" key="5">
    <source>
        <dbReference type="ARBA" id="ARBA00001954"/>
    </source>
</evidence>
<keyword evidence="8 10" id="KW-0479">Metal-binding</keyword>
<evidence type="ECO:0000256" key="8">
    <source>
        <dbReference type="ARBA" id="ARBA00022723"/>
    </source>
</evidence>
<evidence type="ECO:0000256" key="4">
    <source>
        <dbReference type="ARBA" id="ARBA00001947"/>
    </source>
</evidence>
<gene>
    <name evidence="10" type="primary">rpe</name>
    <name evidence="15" type="ORF">SAMN04487834_105813</name>
</gene>
<feature type="binding site" evidence="10">
    <location>
        <begin position="175"/>
        <end position="177"/>
    </location>
    <ligand>
        <name>substrate</name>
    </ligand>
</feature>
<evidence type="ECO:0000313" key="15">
    <source>
        <dbReference type="EMBL" id="SEJ11612.1"/>
    </source>
</evidence>
<comment type="pathway">
    <text evidence="10">Carbohydrate degradation.</text>
</comment>
<proteinExistence type="inferred from homology"/>
<evidence type="ECO:0000256" key="10">
    <source>
        <dbReference type="HAMAP-Rule" id="MF_02227"/>
    </source>
</evidence>
<feature type="active site" description="Proton acceptor" evidence="10 12">
    <location>
        <position position="34"/>
    </location>
</feature>
<feature type="binding site" evidence="10 14">
    <location>
        <begin position="144"/>
        <end position="147"/>
    </location>
    <ligand>
        <name>substrate</name>
    </ligand>
</feature>
<dbReference type="GO" id="GO:0046872">
    <property type="term" value="F:metal ion binding"/>
    <property type="evidence" value="ECO:0007669"/>
    <property type="project" value="UniProtKB-UniRule"/>
</dbReference>
<feature type="binding site" evidence="10 13">
    <location>
        <position position="32"/>
    </location>
    <ligand>
        <name>a divalent metal cation</name>
        <dbReference type="ChEBI" id="CHEBI:60240"/>
    </ligand>
</feature>
<dbReference type="Proteomes" id="UP000183028">
    <property type="component" value="Unassembled WGS sequence"/>
</dbReference>
<evidence type="ECO:0000256" key="9">
    <source>
        <dbReference type="ARBA" id="ARBA00023235"/>
    </source>
</evidence>
<feature type="binding site" evidence="10 14">
    <location>
        <begin position="197"/>
        <end position="198"/>
    </location>
    <ligand>
        <name>substrate</name>
    </ligand>
</feature>
<evidence type="ECO:0000256" key="13">
    <source>
        <dbReference type="PIRSR" id="PIRSR001461-2"/>
    </source>
</evidence>
<dbReference type="GO" id="GO:0019323">
    <property type="term" value="P:pentose catabolic process"/>
    <property type="evidence" value="ECO:0007669"/>
    <property type="project" value="UniProtKB-UniRule"/>
</dbReference>
<dbReference type="AlphaFoldDB" id="A0A1H6WGI8"/>
<dbReference type="FunFam" id="3.20.20.70:FF:000004">
    <property type="entry name" value="Ribulose-phosphate 3-epimerase"/>
    <property type="match status" value="1"/>
</dbReference>
<dbReference type="NCBIfam" id="TIGR01163">
    <property type="entry name" value="rpe"/>
    <property type="match status" value="1"/>
</dbReference>
<keyword evidence="16" id="KW-1185">Reference proteome</keyword>
<comment type="similarity">
    <text evidence="6 10 11">Belongs to the ribulose-phosphate 3-epimerase family.</text>
</comment>
<keyword evidence="10 11" id="KW-0119">Carbohydrate metabolism</keyword>
<comment type="catalytic activity">
    <reaction evidence="1 10 11">
        <text>D-ribulose 5-phosphate = D-xylulose 5-phosphate</text>
        <dbReference type="Rhea" id="RHEA:13677"/>
        <dbReference type="ChEBI" id="CHEBI:57737"/>
        <dbReference type="ChEBI" id="CHEBI:58121"/>
        <dbReference type="EC" id="5.1.3.1"/>
    </reaction>
</comment>